<dbReference type="AlphaFoldDB" id="A0A8B7PLP0"/>
<evidence type="ECO:0000313" key="3">
    <source>
        <dbReference type="RefSeq" id="XP_018026311.1"/>
    </source>
</evidence>
<dbReference type="GeneID" id="108681754"/>
<reference evidence="3" key="1">
    <citation type="submission" date="2025-08" db="UniProtKB">
        <authorList>
            <consortium name="RefSeq"/>
        </authorList>
    </citation>
    <scope>IDENTIFICATION</scope>
</reference>
<dbReference type="OrthoDB" id="4507at2759"/>
<dbReference type="RefSeq" id="XP_018026311.1">
    <property type="nucleotide sequence ID" value="XM_018170822.1"/>
</dbReference>
<gene>
    <name evidence="3" type="primary">LOC108681754</name>
</gene>
<name>A0A8B7PLP0_HYAAZ</name>
<accession>A0A8B7PLP0</accession>
<proteinExistence type="predicted"/>
<feature type="compositionally biased region" description="Basic residues" evidence="1">
    <location>
        <begin position="1"/>
        <end position="10"/>
    </location>
</feature>
<feature type="region of interest" description="Disordered" evidence="1">
    <location>
        <begin position="1"/>
        <end position="73"/>
    </location>
</feature>
<dbReference type="Proteomes" id="UP000694843">
    <property type="component" value="Unplaced"/>
</dbReference>
<organism evidence="2 3">
    <name type="scientific">Hyalella azteca</name>
    <name type="common">Amphipod</name>
    <dbReference type="NCBI Taxonomy" id="294128"/>
    <lineage>
        <taxon>Eukaryota</taxon>
        <taxon>Metazoa</taxon>
        <taxon>Ecdysozoa</taxon>
        <taxon>Arthropoda</taxon>
        <taxon>Crustacea</taxon>
        <taxon>Multicrustacea</taxon>
        <taxon>Malacostraca</taxon>
        <taxon>Eumalacostraca</taxon>
        <taxon>Peracarida</taxon>
        <taxon>Amphipoda</taxon>
        <taxon>Senticaudata</taxon>
        <taxon>Talitrida</taxon>
        <taxon>Talitroidea</taxon>
        <taxon>Hyalellidae</taxon>
        <taxon>Hyalella</taxon>
    </lineage>
</organism>
<protein>
    <submittedName>
        <fullName evidence="3">Uncharacterized protein LOC108681754</fullName>
    </submittedName>
</protein>
<dbReference type="KEGG" id="hazt:108681754"/>
<evidence type="ECO:0000256" key="1">
    <source>
        <dbReference type="SAM" id="MobiDB-lite"/>
    </source>
</evidence>
<sequence length="147" mass="16938">MSGSSRRRKLWAASNESESECRDSGFTDGPLGSDMSVEELPPYEQQQRSRHYSADSRPSSSAGGVVAADESGRIEDRQFNYASSFTPNYDQRRLRRNRYNYLDDFDSYSEMDCEQGDSASLSRERSDSFIYVAYPPEVKKRFHQDQR</sequence>
<keyword evidence="2" id="KW-1185">Reference proteome</keyword>
<evidence type="ECO:0000313" key="2">
    <source>
        <dbReference type="Proteomes" id="UP000694843"/>
    </source>
</evidence>